<keyword evidence="10" id="KW-0998">Cell outer membrane</keyword>
<evidence type="ECO:0000256" key="5">
    <source>
        <dbReference type="ARBA" id="ARBA00022692"/>
    </source>
</evidence>
<evidence type="ECO:0000256" key="8">
    <source>
        <dbReference type="ARBA" id="ARBA00023114"/>
    </source>
</evidence>
<evidence type="ECO:0000256" key="4">
    <source>
        <dbReference type="ARBA" id="ARBA00022452"/>
    </source>
</evidence>
<dbReference type="GO" id="GO:0046930">
    <property type="term" value="C:pore complex"/>
    <property type="evidence" value="ECO:0007669"/>
    <property type="project" value="UniProtKB-KW"/>
</dbReference>
<keyword evidence="3" id="KW-0813">Transport</keyword>
<evidence type="ECO:0000256" key="1">
    <source>
        <dbReference type="ARBA" id="ARBA00004571"/>
    </source>
</evidence>
<sequence>MKTQTSFAAAALIITSIGSASAQSAVNITGLLDIGVKYNGNPSAGTPTYAVARGNNNRITFSGAEDLGGGLTATFGLQHRFEPDTGTLENPSGGTSRPFWQGESRVGLRGGFGWIRMGRGLTAVQDPNGAYDVYGVATVASLQGVLTAGFNSDPAQSNGAGGGRVNNGIFYQSPDLGGTVLRASFSPTEGVAGYKHRHTGLSAEYKAGALNAMAGWEKNSAGNSLVEIAGKYDFGRAIAFLGFSHQDTIDSARDRTGVAFGARIPVGKLVIKAGYGRLKTKDFVGSQSATDTVLGTGVDYLLSKRTYLYADVARLKTAEGSTALTYRQATVADLGIALTF</sequence>
<evidence type="ECO:0000256" key="11">
    <source>
        <dbReference type="SAM" id="SignalP"/>
    </source>
</evidence>
<comment type="caution">
    <text evidence="13">The sequence shown here is derived from an EMBL/GenBank/DDBJ whole genome shotgun (WGS) entry which is preliminary data.</text>
</comment>
<dbReference type="AlphaFoldDB" id="A0A318H790"/>
<dbReference type="PANTHER" id="PTHR34501">
    <property type="entry name" value="PROTEIN YDDL-RELATED"/>
    <property type="match status" value="1"/>
</dbReference>
<keyword evidence="5" id="KW-0812">Transmembrane</keyword>
<dbReference type="GO" id="GO:0015288">
    <property type="term" value="F:porin activity"/>
    <property type="evidence" value="ECO:0007669"/>
    <property type="project" value="UniProtKB-KW"/>
</dbReference>
<dbReference type="Gene3D" id="2.40.160.10">
    <property type="entry name" value="Porin"/>
    <property type="match status" value="1"/>
</dbReference>
<evidence type="ECO:0000259" key="12">
    <source>
        <dbReference type="Pfam" id="PF13609"/>
    </source>
</evidence>
<evidence type="ECO:0000256" key="9">
    <source>
        <dbReference type="ARBA" id="ARBA00023136"/>
    </source>
</evidence>
<dbReference type="RefSeq" id="WP_110399893.1">
    <property type="nucleotide sequence ID" value="NZ_QJJS01000004.1"/>
</dbReference>
<gene>
    <name evidence="13" type="ORF">C7444_10497</name>
</gene>
<evidence type="ECO:0000256" key="7">
    <source>
        <dbReference type="ARBA" id="ARBA00023065"/>
    </source>
</evidence>
<evidence type="ECO:0000256" key="2">
    <source>
        <dbReference type="ARBA" id="ARBA00011233"/>
    </source>
</evidence>
<dbReference type="Pfam" id="PF13609">
    <property type="entry name" value="Porin_4"/>
    <property type="match status" value="1"/>
</dbReference>
<dbReference type="GO" id="GO:0009279">
    <property type="term" value="C:cell outer membrane"/>
    <property type="evidence" value="ECO:0007669"/>
    <property type="project" value="UniProtKB-SubCell"/>
</dbReference>
<dbReference type="PANTHER" id="PTHR34501:SF9">
    <property type="entry name" value="MAJOR OUTER MEMBRANE PROTEIN P.IA"/>
    <property type="match status" value="1"/>
</dbReference>
<dbReference type="InterPro" id="IPR050298">
    <property type="entry name" value="Gram-neg_bact_OMP"/>
</dbReference>
<dbReference type="InterPro" id="IPR023614">
    <property type="entry name" value="Porin_dom_sf"/>
</dbReference>
<proteinExistence type="predicted"/>
<keyword evidence="6 11" id="KW-0732">Signal</keyword>
<evidence type="ECO:0000256" key="3">
    <source>
        <dbReference type="ARBA" id="ARBA00022448"/>
    </source>
</evidence>
<keyword evidence="7" id="KW-0406">Ion transport</keyword>
<comment type="subunit">
    <text evidence="2">Homotrimer.</text>
</comment>
<dbReference type="Proteomes" id="UP000247811">
    <property type="component" value="Unassembled WGS sequence"/>
</dbReference>
<evidence type="ECO:0000313" key="13">
    <source>
        <dbReference type="EMBL" id="PXW97495.1"/>
    </source>
</evidence>
<evidence type="ECO:0000256" key="10">
    <source>
        <dbReference type="ARBA" id="ARBA00023237"/>
    </source>
</evidence>
<dbReference type="CDD" id="cd00342">
    <property type="entry name" value="gram_neg_porins"/>
    <property type="match status" value="1"/>
</dbReference>
<dbReference type="SUPFAM" id="SSF56935">
    <property type="entry name" value="Porins"/>
    <property type="match status" value="1"/>
</dbReference>
<feature type="chain" id="PRO_5016255465" evidence="11">
    <location>
        <begin position="23"/>
        <end position="340"/>
    </location>
</feature>
<dbReference type="EMBL" id="QJJS01000004">
    <property type="protein sequence ID" value="PXW97495.1"/>
    <property type="molecule type" value="Genomic_DNA"/>
</dbReference>
<accession>A0A318H790</accession>
<keyword evidence="14" id="KW-1185">Reference proteome</keyword>
<name>A0A318H790_9BURK</name>
<organism evidence="13 14">
    <name type="scientific">Sphaerotilus hippei</name>
    <dbReference type="NCBI Taxonomy" id="744406"/>
    <lineage>
        <taxon>Bacteria</taxon>
        <taxon>Pseudomonadati</taxon>
        <taxon>Pseudomonadota</taxon>
        <taxon>Betaproteobacteria</taxon>
        <taxon>Burkholderiales</taxon>
        <taxon>Sphaerotilaceae</taxon>
        <taxon>Sphaerotilus</taxon>
    </lineage>
</organism>
<protein>
    <submittedName>
        <fullName evidence="13">Putative porin</fullName>
    </submittedName>
</protein>
<dbReference type="InterPro" id="IPR033900">
    <property type="entry name" value="Gram_neg_porin_domain"/>
</dbReference>
<feature type="domain" description="Porin" evidence="12">
    <location>
        <begin position="8"/>
        <end position="317"/>
    </location>
</feature>
<comment type="subcellular location">
    <subcellularLocation>
        <location evidence="1">Cell outer membrane</location>
        <topology evidence="1">Multi-pass membrane protein</topology>
    </subcellularLocation>
</comment>
<feature type="signal peptide" evidence="11">
    <location>
        <begin position="1"/>
        <end position="22"/>
    </location>
</feature>
<keyword evidence="8" id="KW-0626">Porin</keyword>
<dbReference type="OrthoDB" id="5289162at2"/>
<dbReference type="GO" id="GO:0006811">
    <property type="term" value="P:monoatomic ion transport"/>
    <property type="evidence" value="ECO:0007669"/>
    <property type="project" value="UniProtKB-KW"/>
</dbReference>
<keyword evidence="9" id="KW-0472">Membrane</keyword>
<evidence type="ECO:0000256" key="6">
    <source>
        <dbReference type="ARBA" id="ARBA00022729"/>
    </source>
</evidence>
<keyword evidence="4" id="KW-1134">Transmembrane beta strand</keyword>
<reference evidence="13 14" key="1">
    <citation type="submission" date="2018-05" db="EMBL/GenBank/DDBJ databases">
        <title>Genomic Encyclopedia of Type Strains, Phase IV (KMG-IV): sequencing the most valuable type-strain genomes for metagenomic binning, comparative biology and taxonomic classification.</title>
        <authorList>
            <person name="Goeker M."/>
        </authorList>
    </citation>
    <scope>NUCLEOTIDE SEQUENCE [LARGE SCALE GENOMIC DNA]</scope>
    <source>
        <strain evidence="13 14">DSM 566</strain>
    </source>
</reference>
<evidence type="ECO:0000313" key="14">
    <source>
        <dbReference type="Proteomes" id="UP000247811"/>
    </source>
</evidence>